<organism evidence="1">
    <name type="scientific">freshwater metagenome</name>
    <dbReference type="NCBI Taxonomy" id="449393"/>
    <lineage>
        <taxon>unclassified sequences</taxon>
        <taxon>metagenomes</taxon>
        <taxon>ecological metagenomes</taxon>
    </lineage>
</organism>
<proteinExistence type="predicted"/>
<dbReference type="AlphaFoldDB" id="A0A6J6FI91"/>
<reference evidence="1" key="1">
    <citation type="submission" date="2020-05" db="EMBL/GenBank/DDBJ databases">
        <authorList>
            <person name="Chiriac C."/>
            <person name="Salcher M."/>
            <person name="Ghai R."/>
            <person name="Kavagutti S V."/>
        </authorList>
    </citation>
    <scope>NUCLEOTIDE SEQUENCE</scope>
</reference>
<accession>A0A6J6FI91</accession>
<evidence type="ECO:0000313" key="1">
    <source>
        <dbReference type="EMBL" id="CAB4587429.1"/>
    </source>
</evidence>
<dbReference type="EMBL" id="CAEZUI010000003">
    <property type="protein sequence ID" value="CAB4587429.1"/>
    <property type="molecule type" value="Genomic_DNA"/>
</dbReference>
<name>A0A6J6FI91_9ZZZZ</name>
<gene>
    <name evidence="1" type="ORF">UFOPK1807_00052</name>
</gene>
<protein>
    <submittedName>
        <fullName evidence="1">Unannotated protein</fullName>
    </submittedName>
</protein>
<sequence>MPSIDSPLKKGCAIVRSSSIQSLPSAGMTDAWRTCLRNSRTSLRSKNLSVLRTWYGIPLRFIARSIALSWLFVRASTAISCGCVPSLSRAVISLRTPATSLLSSLYPCTNGLLPWLLNAVSSCPIDAERNSELAAKVISGVDRYPVLKRITSASGKRCVNVLRKTGVAPANV</sequence>